<comment type="subunit">
    <text evidence="1">Self-associates forming complexes of several hundred monomers.</text>
</comment>
<evidence type="ECO:0000256" key="3">
    <source>
        <dbReference type="ARBA" id="ARBA00023015"/>
    </source>
</evidence>
<dbReference type="PROSITE" id="PS50090">
    <property type="entry name" value="MYB_LIKE"/>
    <property type="match status" value="1"/>
</dbReference>
<dbReference type="Pfam" id="PF13873">
    <property type="entry name" value="Myb_DNA-bind_5"/>
    <property type="match status" value="1"/>
</dbReference>
<sequence>MEQKKKRGENWSSEEKEILRTLISQSAHIIENKSTKTSVNIQKIKEWKNITNKFNEITGKRRSDGELKLSWKRMKLCAKSNLYTYRREQSKTGGGGKPPSPSLEDLEIMSIAPHDFIIEVNNYDSDAVDPVTVATTSKEVADPKPRLNFEKTDTAIVKNVENPEPNVVYVQEIDPTTDTEESAKMVKITNNKDIITRGITKIKNRKNSLQNRREDVHQTIVKSNTDFKKRQLEMMEEEHKYNIKIANLKIRKLELQIFLLESQKNTS</sequence>
<organism evidence="7 8">
    <name type="scientific">Parnassius mnemosyne</name>
    <name type="common">clouded apollo</name>
    <dbReference type="NCBI Taxonomy" id="213953"/>
    <lineage>
        <taxon>Eukaryota</taxon>
        <taxon>Metazoa</taxon>
        <taxon>Ecdysozoa</taxon>
        <taxon>Arthropoda</taxon>
        <taxon>Hexapoda</taxon>
        <taxon>Insecta</taxon>
        <taxon>Pterygota</taxon>
        <taxon>Neoptera</taxon>
        <taxon>Endopterygota</taxon>
        <taxon>Lepidoptera</taxon>
        <taxon>Glossata</taxon>
        <taxon>Ditrysia</taxon>
        <taxon>Papilionoidea</taxon>
        <taxon>Papilionidae</taxon>
        <taxon>Parnassiinae</taxon>
        <taxon>Parnassini</taxon>
        <taxon>Parnassius</taxon>
        <taxon>Driopa</taxon>
    </lineage>
</organism>
<evidence type="ECO:0000313" key="7">
    <source>
        <dbReference type="EMBL" id="CAK1582104.1"/>
    </source>
</evidence>
<evidence type="ECO:0000256" key="1">
    <source>
        <dbReference type="ARBA" id="ARBA00011764"/>
    </source>
</evidence>
<dbReference type="EMBL" id="CAVLGL010000035">
    <property type="protein sequence ID" value="CAK1582104.1"/>
    <property type="molecule type" value="Genomic_DNA"/>
</dbReference>
<feature type="domain" description="Myb-like" evidence="6">
    <location>
        <begin position="3"/>
        <end position="75"/>
    </location>
</feature>
<evidence type="ECO:0000256" key="2">
    <source>
        <dbReference type="ARBA" id="ARBA00016807"/>
    </source>
</evidence>
<dbReference type="PANTHER" id="PTHR21411">
    <property type="entry name" value="APONTIC"/>
    <property type="match status" value="1"/>
</dbReference>
<name>A0AAV1KHS3_9NEOP</name>
<dbReference type="AlphaFoldDB" id="A0AAV1KHS3"/>
<comment type="function">
    <text evidence="5">Involved in transvection phenomena (= synapsis-dependent gene expression), where the synaptic pairing of chromosomes carrying genes with which zeste interacts influences the expression of these genes. Zeste binds to DNA and stimulates transcription from a nearby promoter.</text>
</comment>
<keyword evidence="4" id="KW-0804">Transcription</keyword>
<keyword evidence="8" id="KW-1185">Reference proteome</keyword>
<evidence type="ECO:0000259" key="6">
    <source>
        <dbReference type="PROSITE" id="PS50090"/>
    </source>
</evidence>
<evidence type="ECO:0000256" key="4">
    <source>
        <dbReference type="ARBA" id="ARBA00023163"/>
    </source>
</evidence>
<evidence type="ECO:0000256" key="5">
    <source>
        <dbReference type="ARBA" id="ARBA00025466"/>
    </source>
</evidence>
<accession>A0AAV1KHS3</accession>
<dbReference type="PANTHER" id="PTHR21411:SF0">
    <property type="entry name" value="REGULATORY PROTEIN ZESTE"/>
    <property type="match status" value="1"/>
</dbReference>
<keyword evidence="3" id="KW-0805">Transcription regulation</keyword>
<proteinExistence type="predicted"/>
<reference evidence="7 8" key="1">
    <citation type="submission" date="2023-11" db="EMBL/GenBank/DDBJ databases">
        <authorList>
            <person name="Hedman E."/>
            <person name="Englund M."/>
            <person name="Stromberg M."/>
            <person name="Nyberg Akerstrom W."/>
            <person name="Nylinder S."/>
            <person name="Jareborg N."/>
            <person name="Kallberg Y."/>
            <person name="Kronander E."/>
        </authorList>
    </citation>
    <scope>NUCLEOTIDE SEQUENCE [LARGE SCALE GENOMIC DNA]</scope>
</reference>
<dbReference type="Proteomes" id="UP001314205">
    <property type="component" value="Unassembled WGS sequence"/>
</dbReference>
<dbReference type="InterPro" id="IPR028002">
    <property type="entry name" value="Myb_DNA-bind_5"/>
</dbReference>
<protein>
    <recommendedName>
        <fullName evidence="2">Regulatory protein zeste</fullName>
    </recommendedName>
</protein>
<comment type="caution">
    <text evidence="7">The sequence shown here is derived from an EMBL/GenBank/DDBJ whole genome shotgun (WGS) entry which is preliminary data.</text>
</comment>
<evidence type="ECO:0000313" key="8">
    <source>
        <dbReference type="Proteomes" id="UP001314205"/>
    </source>
</evidence>
<gene>
    <name evidence="7" type="ORF">PARMNEM_LOCUS3682</name>
</gene>
<dbReference type="InterPro" id="IPR001005">
    <property type="entry name" value="SANT/Myb"/>
</dbReference>